<keyword evidence="7 11" id="KW-0238">DNA-binding</keyword>
<dbReference type="PRINTS" id="PR00398">
    <property type="entry name" value="STRDHORMONER"/>
</dbReference>
<feature type="compositionally biased region" description="Pro residues" evidence="12">
    <location>
        <begin position="435"/>
        <end position="449"/>
    </location>
</feature>
<proteinExistence type="inferred from homology"/>
<dbReference type="InterPro" id="IPR050274">
    <property type="entry name" value="Nuclear_hormone_rcpt_NR2"/>
</dbReference>
<dbReference type="Proteomes" id="UP000440578">
    <property type="component" value="Unassembled WGS sequence"/>
</dbReference>
<evidence type="ECO:0000256" key="8">
    <source>
        <dbReference type="ARBA" id="ARBA00023163"/>
    </source>
</evidence>
<keyword evidence="8 11" id="KW-0804">Transcription</keyword>
<evidence type="ECO:0000256" key="3">
    <source>
        <dbReference type="ARBA" id="ARBA00022723"/>
    </source>
</evidence>
<dbReference type="PRINTS" id="PR00047">
    <property type="entry name" value="STROIDFINGER"/>
</dbReference>
<dbReference type="PANTHER" id="PTHR24083">
    <property type="entry name" value="NUCLEAR HORMONE RECEPTOR"/>
    <property type="match status" value="1"/>
</dbReference>
<evidence type="ECO:0000256" key="2">
    <source>
        <dbReference type="ARBA" id="ARBA00006421"/>
    </source>
</evidence>
<reference evidence="15 16" key="1">
    <citation type="submission" date="2019-07" db="EMBL/GenBank/DDBJ databases">
        <title>Draft genome assembly of a fouling barnacle, Amphibalanus amphitrite (Darwin, 1854): The first reference genome for Thecostraca.</title>
        <authorList>
            <person name="Kim W."/>
        </authorList>
    </citation>
    <scope>NUCLEOTIDE SEQUENCE [LARGE SCALE GENOMIC DNA]</scope>
    <source>
        <strain evidence="15">SNU_AA5</strain>
        <tissue evidence="15">Soma without cirri and trophi</tissue>
    </source>
</reference>
<dbReference type="Gene3D" id="3.30.50.10">
    <property type="entry name" value="Erythroid Transcription Factor GATA-1, subunit A"/>
    <property type="match status" value="1"/>
</dbReference>
<dbReference type="SMART" id="SM00430">
    <property type="entry name" value="HOLI"/>
    <property type="match status" value="1"/>
</dbReference>
<dbReference type="Gene3D" id="1.10.565.10">
    <property type="entry name" value="Retinoid X Receptor"/>
    <property type="match status" value="1"/>
</dbReference>
<dbReference type="GO" id="GO:0005634">
    <property type="term" value="C:nucleus"/>
    <property type="evidence" value="ECO:0007669"/>
    <property type="project" value="UniProtKB-SubCell"/>
</dbReference>
<evidence type="ECO:0000313" key="16">
    <source>
        <dbReference type="Proteomes" id="UP000440578"/>
    </source>
</evidence>
<evidence type="ECO:0000256" key="1">
    <source>
        <dbReference type="ARBA" id="ARBA00004123"/>
    </source>
</evidence>
<name>A0A6A4VU15_AMPAM</name>
<gene>
    <name evidence="15" type="primary">hnf4a_0</name>
    <name evidence="15" type="ORF">FJT64_027721</name>
</gene>
<feature type="compositionally biased region" description="Pro residues" evidence="12">
    <location>
        <begin position="392"/>
        <end position="410"/>
    </location>
</feature>
<organism evidence="15 16">
    <name type="scientific">Amphibalanus amphitrite</name>
    <name type="common">Striped barnacle</name>
    <name type="synonym">Balanus amphitrite</name>
    <dbReference type="NCBI Taxonomy" id="1232801"/>
    <lineage>
        <taxon>Eukaryota</taxon>
        <taxon>Metazoa</taxon>
        <taxon>Ecdysozoa</taxon>
        <taxon>Arthropoda</taxon>
        <taxon>Crustacea</taxon>
        <taxon>Multicrustacea</taxon>
        <taxon>Cirripedia</taxon>
        <taxon>Thoracica</taxon>
        <taxon>Thoracicalcarea</taxon>
        <taxon>Balanomorpha</taxon>
        <taxon>Balanoidea</taxon>
        <taxon>Balanidae</taxon>
        <taxon>Amphibalaninae</taxon>
        <taxon>Amphibalanus</taxon>
    </lineage>
</organism>
<keyword evidence="6 11" id="KW-0805">Transcription regulation</keyword>
<dbReference type="InterPro" id="IPR049636">
    <property type="entry name" value="HNF4-like_DBD"/>
</dbReference>
<dbReference type="InterPro" id="IPR001628">
    <property type="entry name" value="Znf_hrmn_rcpt"/>
</dbReference>
<keyword evidence="3 11" id="KW-0479">Metal-binding</keyword>
<feature type="domain" description="NR LBD" evidence="14">
    <location>
        <begin position="151"/>
        <end position="386"/>
    </location>
</feature>
<dbReference type="GO" id="GO:0000978">
    <property type="term" value="F:RNA polymerase II cis-regulatory region sequence-specific DNA binding"/>
    <property type="evidence" value="ECO:0007669"/>
    <property type="project" value="InterPro"/>
</dbReference>
<comment type="similarity">
    <text evidence="2">Belongs to the nuclear hormone receptor family. NR2 subfamily.</text>
</comment>
<evidence type="ECO:0000256" key="6">
    <source>
        <dbReference type="ARBA" id="ARBA00023015"/>
    </source>
</evidence>
<keyword evidence="10 11" id="KW-0539">Nucleus</keyword>
<dbReference type="InterPro" id="IPR000536">
    <property type="entry name" value="Nucl_hrmn_rcpt_lig-bd"/>
</dbReference>
<feature type="region of interest" description="Disordered" evidence="12">
    <location>
        <begin position="388"/>
        <end position="516"/>
    </location>
</feature>
<evidence type="ECO:0000256" key="12">
    <source>
        <dbReference type="SAM" id="MobiDB-lite"/>
    </source>
</evidence>
<dbReference type="Pfam" id="PF00104">
    <property type="entry name" value="Hormone_recep"/>
    <property type="match status" value="1"/>
</dbReference>
<keyword evidence="5 11" id="KW-0862">Zinc</keyword>
<comment type="caution">
    <text evidence="15">The sequence shown here is derived from an EMBL/GenBank/DDBJ whole genome shotgun (WGS) entry which is preliminary data.</text>
</comment>
<protein>
    <submittedName>
        <fullName evidence="15">Hepatocyte nuclear factor 4-alpha</fullName>
    </submittedName>
</protein>
<keyword evidence="4 11" id="KW-0863">Zinc-finger</keyword>
<accession>A0A6A4VU15</accession>
<keyword evidence="16" id="KW-1185">Reference proteome</keyword>
<dbReference type="AlphaFoldDB" id="A0A6A4VU15"/>
<dbReference type="FunFam" id="1.10.565.10:FF:000026">
    <property type="entry name" value="Hepatocyte nuclear factor 4"/>
    <property type="match status" value="1"/>
</dbReference>
<dbReference type="FunFam" id="3.30.50.10:FF:000012">
    <property type="entry name" value="Hepatocyte nuclear factor 4, alpha"/>
    <property type="match status" value="1"/>
</dbReference>
<evidence type="ECO:0000313" key="15">
    <source>
        <dbReference type="EMBL" id="KAF0299557.1"/>
    </source>
</evidence>
<dbReference type="CDD" id="cd06960">
    <property type="entry name" value="NR_DBD_HNF4A"/>
    <property type="match status" value="1"/>
</dbReference>
<dbReference type="EMBL" id="VIIS01001353">
    <property type="protein sequence ID" value="KAF0299557.1"/>
    <property type="molecule type" value="Genomic_DNA"/>
</dbReference>
<evidence type="ECO:0000256" key="9">
    <source>
        <dbReference type="ARBA" id="ARBA00023170"/>
    </source>
</evidence>
<evidence type="ECO:0000259" key="14">
    <source>
        <dbReference type="PROSITE" id="PS51843"/>
    </source>
</evidence>
<dbReference type="Pfam" id="PF00105">
    <property type="entry name" value="zf-C4"/>
    <property type="match status" value="1"/>
</dbReference>
<evidence type="ECO:0000259" key="13">
    <source>
        <dbReference type="PROSITE" id="PS51030"/>
    </source>
</evidence>
<evidence type="ECO:0000256" key="11">
    <source>
        <dbReference type="RuleBase" id="RU004334"/>
    </source>
</evidence>
<dbReference type="PROSITE" id="PS00031">
    <property type="entry name" value="NUCLEAR_REC_DBD_1"/>
    <property type="match status" value="1"/>
</dbReference>
<evidence type="ECO:0000256" key="10">
    <source>
        <dbReference type="ARBA" id="ARBA00023242"/>
    </source>
</evidence>
<evidence type="ECO:0000256" key="7">
    <source>
        <dbReference type="ARBA" id="ARBA00023125"/>
    </source>
</evidence>
<dbReference type="GO" id="GO:0003700">
    <property type="term" value="F:DNA-binding transcription factor activity"/>
    <property type="evidence" value="ECO:0007669"/>
    <property type="project" value="InterPro"/>
</dbReference>
<dbReference type="InterPro" id="IPR035500">
    <property type="entry name" value="NHR-like_dom_sf"/>
</dbReference>
<sequence>MSGQVMTSLSSVGPASVIVHGHSAQQMISSSQQPSSTVVEVDHHAPPVVPQIDSSTAVNQPCAICSDKATGKHYNAISCDGCKGFFRRSVRKNQKYSCRYGRNCVVDKEKRNHCRYCRLRKCFRAGMRKEAVQNERDRISVRRSSFEDSANSSLSVQTLLNAEVISRQIDSSWDGCREMDISDKQMATQEDVCDSMRQQLLAVVEWAKCIPAFMDLALDDQIALLRAHGGEHLLLGASWRSLHLNGYVLLGNKSVVTRGSPDVAMNKIGCRLMDEVIKPMKDMQVDETEYAALKAIVFFDPGTIAASRGAAGDVQTIERCRYQIQLNLEDYITDRQYSQRGRFGGMLLILPSLQSIARELVEQVQLMSMFGSTKVDTLLVEMLLVGNNGEVPGPPPPEGQQGPPGPPQPAGYPAHTAGLLLPSPPPPPPHHHPVHPPPPPGALQGPPPGGYGLTYMVPEPPAGLAGPPVSLPGPPERTGHQVIQRCDYGPYKRPGPSSFKEESLEMDGEQGRTFSS</sequence>
<dbReference type="SMART" id="SM00399">
    <property type="entry name" value="ZnF_C4"/>
    <property type="match status" value="1"/>
</dbReference>
<dbReference type="PROSITE" id="PS51030">
    <property type="entry name" value="NUCLEAR_REC_DBD_2"/>
    <property type="match status" value="1"/>
</dbReference>
<evidence type="ECO:0000256" key="5">
    <source>
        <dbReference type="ARBA" id="ARBA00022833"/>
    </source>
</evidence>
<dbReference type="GO" id="GO:0008270">
    <property type="term" value="F:zinc ion binding"/>
    <property type="evidence" value="ECO:0007669"/>
    <property type="project" value="UniProtKB-KW"/>
</dbReference>
<dbReference type="SUPFAM" id="SSF57716">
    <property type="entry name" value="Glucocorticoid receptor-like (DNA-binding domain)"/>
    <property type="match status" value="1"/>
</dbReference>
<feature type="domain" description="Nuclear receptor" evidence="13">
    <location>
        <begin position="59"/>
        <end position="134"/>
    </location>
</feature>
<dbReference type="InterPro" id="IPR013088">
    <property type="entry name" value="Znf_NHR/GATA"/>
</dbReference>
<dbReference type="SUPFAM" id="SSF48508">
    <property type="entry name" value="Nuclear receptor ligand-binding domain"/>
    <property type="match status" value="1"/>
</dbReference>
<dbReference type="OrthoDB" id="8183030at2759"/>
<evidence type="ECO:0000256" key="4">
    <source>
        <dbReference type="ARBA" id="ARBA00022771"/>
    </source>
</evidence>
<comment type="subcellular location">
    <subcellularLocation>
        <location evidence="1 11">Nucleus</location>
    </subcellularLocation>
</comment>
<keyword evidence="9 11" id="KW-0675">Receptor</keyword>
<dbReference type="PROSITE" id="PS51843">
    <property type="entry name" value="NR_LBD"/>
    <property type="match status" value="1"/>
</dbReference>
<dbReference type="InterPro" id="IPR001723">
    <property type="entry name" value="Nuclear_hrmn_rcpt"/>
</dbReference>